<keyword evidence="3" id="KW-1185">Reference proteome</keyword>
<comment type="caution">
    <text evidence="2">The sequence shown here is derived from an EMBL/GenBank/DDBJ whole genome shotgun (WGS) entry which is preliminary data.</text>
</comment>
<keyword evidence="1" id="KW-1133">Transmembrane helix</keyword>
<reference evidence="2 3" key="1">
    <citation type="journal article" date="2013" name="Curr. Biol.">
        <title>The Genome of the Foraminiferan Reticulomyxa filosa.</title>
        <authorList>
            <person name="Glockner G."/>
            <person name="Hulsmann N."/>
            <person name="Schleicher M."/>
            <person name="Noegel A.A."/>
            <person name="Eichinger L."/>
            <person name="Gallinger C."/>
            <person name="Pawlowski J."/>
            <person name="Sierra R."/>
            <person name="Euteneuer U."/>
            <person name="Pillet L."/>
            <person name="Moustafa A."/>
            <person name="Platzer M."/>
            <person name="Groth M."/>
            <person name="Szafranski K."/>
            <person name="Schliwa M."/>
        </authorList>
    </citation>
    <scope>NUCLEOTIDE SEQUENCE [LARGE SCALE GENOMIC DNA]</scope>
</reference>
<organism evidence="2 3">
    <name type="scientific">Reticulomyxa filosa</name>
    <dbReference type="NCBI Taxonomy" id="46433"/>
    <lineage>
        <taxon>Eukaryota</taxon>
        <taxon>Sar</taxon>
        <taxon>Rhizaria</taxon>
        <taxon>Retaria</taxon>
        <taxon>Foraminifera</taxon>
        <taxon>Monothalamids</taxon>
        <taxon>Reticulomyxidae</taxon>
        <taxon>Reticulomyxa</taxon>
    </lineage>
</organism>
<dbReference type="EMBL" id="ASPP01023919">
    <property type="protein sequence ID" value="ETO09761.1"/>
    <property type="molecule type" value="Genomic_DNA"/>
</dbReference>
<evidence type="ECO:0000313" key="3">
    <source>
        <dbReference type="Proteomes" id="UP000023152"/>
    </source>
</evidence>
<dbReference type="Gene3D" id="3.40.50.300">
    <property type="entry name" value="P-loop containing nucleotide triphosphate hydrolases"/>
    <property type="match status" value="1"/>
</dbReference>
<keyword evidence="1" id="KW-0812">Transmembrane</keyword>
<dbReference type="SUPFAM" id="SSF52540">
    <property type="entry name" value="P-loop containing nucleoside triphosphate hydrolases"/>
    <property type="match status" value="1"/>
</dbReference>
<accession>X6M7Z3</accession>
<gene>
    <name evidence="2" type="ORF">RFI_27615</name>
</gene>
<sequence length="272" mass="32568">KEDIEDSKDDIGDTKLWSQYQQWINDNDLDIVWLVYSVTDFESFTWIVNFYKFIRNQSQQQQQPPNRSFMLVANGLDWHMRKCSSMKQYEDLHGEFNYCRVEVTTIEGVDTAFDLSLSMIIASSFQKKGRTLQMSKAISDKSIRFFCFCSIFLFLNQIWFNAKHFQLEYFVIVILLPKSYHIYKKLFNSITFQKVFKSHDIKASKAQKKNKQNTKKKNIKKKTATIFFKYKKHRKKVKTPFKKKTRKRLFQRSQRDGRGREACVYVCVRHAQ</sequence>
<feature type="transmembrane region" description="Helical" evidence="1">
    <location>
        <begin position="143"/>
        <end position="160"/>
    </location>
</feature>
<evidence type="ECO:0000256" key="1">
    <source>
        <dbReference type="SAM" id="Phobius"/>
    </source>
</evidence>
<dbReference type="Proteomes" id="UP000023152">
    <property type="component" value="Unassembled WGS sequence"/>
</dbReference>
<dbReference type="InterPro" id="IPR027417">
    <property type="entry name" value="P-loop_NTPase"/>
</dbReference>
<name>X6M7Z3_RETFI</name>
<evidence type="ECO:0000313" key="2">
    <source>
        <dbReference type="EMBL" id="ETO09761.1"/>
    </source>
</evidence>
<protein>
    <submittedName>
        <fullName evidence="2">Uncharacterized protein</fullName>
    </submittedName>
</protein>
<keyword evidence="1" id="KW-0472">Membrane</keyword>
<feature type="non-terminal residue" evidence="2">
    <location>
        <position position="1"/>
    </location>
</feature>
<proteinExistence type="predicted"/>
<dbReference type="AlphaFoldDB" id="X6M7Z3"/>